<protein>
    <recommendedName>
        <fullName evidence="6">Major facilitator superfamily (MFS) profile domain-containing protein</fullName>
    </recommendedName>
</protein>
<dbReference type="AlphaFoldDB" id="A0A7J7FD26"/>
<dbReference type="InterPro" id="IPR020846">
    <property type="entry name" value="MFS_dom"/>
</dbReference>
<sequence length="194" mass="21242">MPSYMTPTLGFLAQYYHLFASLFPFFGLSLHLQHLGTNIFLFLVIFGVITLASNYVALLAVNHLDRRVSQMIFLFLLGISILSIIFVPQEMQTLSVVLATLGVGVSSATIICSIAHGNDLIPTIIRAIALGIIGIAGNIGAALAPLLMILMVYYLHLPWIMYGVFPILAGFVVLLLPETRNQLLPDSIQDVENE</sequence>
<feature type="transmembrane region" description="Helical" evidence="5">
    <location>
        <begin position="39"/>
        <end position="61"/>
    </location>
</feature>
<evidence type="ECO:0000256" key="1">
    <source>
        <dbReference type="ARBA" id="ARBA00004141"/>
    </source>
</evidence>
<comment type="subcellular location">
    <subcellularLocation>
        <location evidence="1">Membrane</location>
        <topology evidence="1">Multi-pass membrane protein</topology>
    </subcellularLocation>
</comment>
<dbReference type="SUPFAM" id="SSF103473">
    <property type="entry name" value="MFS general substrate transporter"/>
    <property type="match status" value="1"/>
</dbReference>
<feature type="transmembrane region" description="Helical" evidence="5">
    <location>
        <begin position="159"/>
        <end position="176"/>
    </location>
</feature>
<keyword evidence="3 5" id="KW-1133">Transmembrane helix</keyword>
<evidence type="ECO:0000313" key="8">
    <source>
        <dbReference type="Proteomes" id="UP000551758"/>
    </source>
</evidence>
<name>A0A7J7FD26_DICBM</name>
<dbReference type="EMBL" id="JACDTQ010000807">
    <property type="protein sequence ID" value="KAF5925972.1"/>
    <property type="molecule type" value="Genomic_DNA"/>
</dbReference>
<gene>
    <name evidence="7" type="ORF">HPG69_016008</name>
</gene>
<dbReference type="InterPro" id="IPR036259">
    <property type="entry name" value="MFS_trans_sf"/>
</dbReference>
<dbReference type="Gene3D" id="1.20.1250.20">
    <property type="entry name" value="MFS general substrate transporter like domains"/>
    <property type="match status" value="1"/>
</dbReference>
<dbReference type="GO" id="GO:0022857">
    <property type="term" value="F:transmembrane transporter activity"/>
    <property type="evidence" value="ECO:0007669"/>
    <property type="project" value="InterPro"/>
</dbReference>
<feature type="domain" description="Major facilitator superfamily (MFS) profile" evidence="6">
    <location>
        <begin position="1"/>
        <end position="194"/>
    </location>
</feature>
<accession>A0A7J7FD26</accession>
<proteinExistence type="predicted"/>
<feature type="transmembrane region" description="Helical" evidence="5">
    <location>
        <begin position="12"/>
        <end position="33"/>
    </location>
</feature>
<feature type="transmembrane region" description="Helical" evidence="5">
    <location>
        <begin position="68"/>
        <end position="87"/>
    </location>
</feature>
<keyword evidence="2 5" id="KW-0812">Transmembrane</keyword>
<evidence type="ECO:0000259" key="6">
    <source>
        <dbReference type="PROSITE" id="PS50850"/>
    </source>
</evidence>
<dbReference type="GO" id="GO:0016020">
    <property type="term" value="C:membrane"/>
    <property type="evidence" value="ECO:0007669"/>
    <property type="project" value="UniProtKB-SubCell"/>
</dbReference>
<organism evidence="7 8">
    <name type="scientific">Diceros bicornis minor</name>
    <name type="common">South-central black rhinoceros</name>
    <dbReference type="NCBI Taxonomy" id="77932"/>
    <lineage>
        <taxon>Eukaryota</taxon>
        <taxon>Metazoa</taxon>
        <taxon>Chordata</taxon>
        <taxon>Craniata</taxon>
        <taxon>Vertebrata</taxon>
        <taxon>Euteleostomi</taxon>
        <taxon>Mammalia</taxon>
        <taxon>Eutheria</taxon>
        <taxon>Laurasiatheria</taxon>
        <taxon>Perissodactyla</taxon>
        <taxon>Rhinocerotidae</taxon>
        <taxon>Diceros</taxon>
    </lineage>
</organism>
<evidence type="ECO:0000256" key="3">
    <source>
        <dbReference type="ARBA" id="ARBA00022989"/>
    </source>
</evidence>
<evidence type="ECO:0000313" key="7">
    <source>
        <dbReference type="EMBL" id="KAF5925972.1"/>
    </source>
</evidence>
<evidence type="ECO:0000256" key="4">
    <source>
        <dbReference type="ARBA" id="ARBA00023136"/>
    </source>
</evidence>
<dbReference type="PROSITE" id="PS50850">
    <property type="entry name" value="MFS"/>
    <property type="match status" value="1"/>
</dbReference>
<evidence type="ECO:0000256" key="5">
    <source>
        <dbReference type="SAM" id="Phobius"/>
    </source>
</evidence>
<keyword evidence="4 5" id="KW-0472">Membrane</keyword>
<keyword evidence="8" id="KW-1185">Reference proteome</keyword>
<dbReference type="PANTHER" id="PTHR24064">
    <property type="entry name" value="SOLUTE CARRIER FAMILY 22 MEMBER"/>
    <property type="match status" value="1"/>
</dbReference>
<dbReference type="Proteomes" id="UP000551758">
    <property type="component" value="Unassembled WGS sequence"/>
</dbReference>
<feature type="transmembrane region" description="Helical" evidence="5">
    <location>
        <begin position="127"/>
        <end position="153"/>
    </location>
</feature>
<feature type="transmembrane region" description="Helical" evidence="5">
    <location>
        <begin position="93"/>
        <end position="115"/>
    </location>
</feature>
<comment type="caution">
    <text evidence="7">The sequence shown here is derived from an EMBL/GenBank/DDBJ whole genome shotgun (WGS) entry which is preliminary data.</text>
</comment>
<reference evidence="7 8" key="1">
    <citation type="journal article" date="2020" name="Mol. Biol. Evol.">
        <title>Interspecific Gene Flow and the Evolution of Specialization in Black and White Rhinoceros.</title>
        <authorList>
            <person name="Moodley Y."/>
            <person name="Westbury M.V."/>
            <person name="Russo I.M."/>
            <person name="Gopalakrishnan S."/>
            <person name="Rakotoarivelo A."/>
            <person name="Olsen R.A."/>
            <person name="Prost S."/>
            <person name="Tunstall T."/>
            <person name="Ryder O.A."/>
            <person name="Dalen L."/>
            <person name="Bruford M.W."/>
        </authorList>
    </citation>
    <scope>NUCLEOTIDE SEQUENCE [LARGE SCALE GENOMIC DNA]</scope>
    <source>
        <strain evidence="7">SBR-YM</strain>
        <tissue evidence="7">Skin</tissue>
    </source>
</reference>
<evidence type="ECO:0000256" key="2">
    <source>
        <dbReference type="ARBA" id="ARBA00022692"/>
    </source>
</evidence>